<feature type="transmembrane region" description="Helical" evidence="7">
    <location>
        <begin position="381"/>
        <end position="407"/>
    </location>
</feature>
<keyword evidence="7" id="KW-0050">Antiport</keyword>
<organism evidence="8 9">
    <name type="scientific">Pseudomonas putida</name>
    <name type="common">Arthrobacter siderocapsulatus</name>
    <dbReference type="NCBI Taxonomy" id="303"/>
    <lineage>
        <taxon>Bacteria</taxon>
        <taxon>Pseudomonadati</taxon>
        <taxon>Pseudomonadota</taxon>
        <taxon>Gammaproteobacteria</taxon>
        <taxon>Pseudomonadales</taxon>
        <taxon>Pseudomonadaceae</taxon>
        <taxon>Pseudomonas</taxon>
    </lineage>
</organism>
<dbReference type="PANTHER" id="PTHR30341:SF0">
    <property type="entry name" value="NA(+)_H(+) ANTIPORTER NHAA"/>
    <property type="match status" value="1"/>
</dbReference>
<accession>A0A379KPI1</accession>
<dbReference type="GO" id="GO:0015385">
    <property type="term" value="F:sodium:proton antiporter activity"/>
    <property type="evidence" value="ECO:0007669"/>
    <property type="project" value="UniProtKB-UniRule"/>
</dbReference>
<dbReference type="RefSeq" id="WP_115274516.1">
    <property type="nucleotide sequence ID" value="NZ_UGUY01000001.1"/>
</dbReference>
<feature type="transmembrane region" description="Helical" evidence="7">
    <location>
        <begin position="195"/>
        <end position="215"/>
    </location>
</feature>
<feature type="transmembrane region" description="Helical" evidence="7">
    <location>
        <begin position="419"/>
        <end position="438"/>
    </location>
</feature>
<feature type="transmembrane region" description="Helical" evidence="7">
    <location>
        <begin position="227"/>
        <end position="250"/>
    </location>
</feature>
<comment type="function">
    <text evidence="7">Na(+)/H(+) antiporter that extrudes sodium in exchange for external protons.</text>
</comment>
<evidence type="ECO:0000256" key="6">
    <source>
        <dbReference type="ARBA" id="ARBA00023201"/>
    </source>
</evidence>
<evidence type="ECO:0000313" key="8">
    <source>
        <dbReference type="EMBL" id="SUD69297.1"/>
    </source>
</evidence>
<comment type="similarity">
    <text evidence="7">Belongs to the NhaA Na(+)/H(+) (TC 2.A.33) antiporter family.</text>
</comment>
<evidence type="ECO:0000256" key="7">
    <source>
        <dbReference type="HAMAP-Rule" id="MF_01844"/>
    </source>
</evidence>
<sequence>MQKHVMPRAQQIAQRAFANFERFLHIEAVSGVVLLIAAVAALIWANSPAAESYDALWHTPISFGVGSLVYSQSLHFWINDGLMTIFFLVVGMEIRREIHEGALSSLRQATLPMAAAVGGVVVPALIYLAFNHSPPAQEGWAVPTATDIAFAVGVLALLGKSIPSNVRVFLLALAIIDDIIAVLIIAFFYSGGLDYSGFGVAAIGLLLVLGLQKIGVGSAYAYIIPGFITWLGMLMTGAHPTLAGVVLGLMTPVRAMPLGERPLEAVTRFTDDLLGRAKAPQIDDSELMSPLKNLRVAQRELVAPVLRVQGHLHPWVAFAIMPLFALANAGVGLSGVDLSADGPHWVMTGVAVALVLGKPLGIVTISWLMVRLGWCALPAGVTWHGITLIGLLAGIGFTMSIFIANLAFSDPGVLGAAKLGVLSGSVIAAVIGLAWGVWNLRKAAKTAPAQVG</sequence>
<dbReference type="InterPro" id="IPR004670">
    <property type="entry name" value="NhaA"/>
</dbReference>
<feature type="transmembrane region" description="Helical" evidence="7">
    <location>
        <begin position="106"/>
        <end position="128"/>
    </location>
</feature>
<dbReference type="InterPro" id="IPR023171">
    <property type="entry name" value="Na/H_antiporter_dom_sf"/>
</dbReference>
<dbReference type="EMBL" id="UGUY01000001">
    <property type="protein sequence ID" value="SUD69297.1"/>
    <property type="molecule type" value="Genomic_DNA"/>
</dbReference>
<comment type="subcellular location">
    <subcellularLocation>
        <location evidence="1">Cell inner membrane</location>
        <topology evidence="1">Multi-pass membrane protein</topology>
    </subcellularLocation>
    <subcellularLocation>
        <location evidence="7">Cell membrane</location>
        <topology evidence="7">Multi-pass membrane protein</topology>
    </subcellularLocation>
</comment>
<feature type="transmembrane region" description="Helical" evidence="7">
    <location>
        <begin position="140"/>
        <end position="159"/>
    </location>
</feature>
<dbReference type="GO" id="GO:0005886">
    <property type="term" value="C:plasma membrane"/>
    <property type="evidence" value="ECO:0007669"/>
    <property type="project" value="UniProtKB-SubCell"/>
</dbReference>
<feature type="transmembrane region" description="Helical" evidence="7">
    <location>
        <begin position="345"/>
        <end position="369"/>
    </location>
</feature>
<evidence type="ECO:0000256" key="3">
    <source>
        <dbReference type="ARBA" id="ARBA00022692"/>
    </source>
</evidence>
<proteinExistence type="inferred from homology"/>
<keyword evidence="6 7" id="KW-0739">Sodium transport</keyword>
<protein>
    <recommendedName>
        <fullName evidence="7">Na(+)/H(+) antiporter NhaA</fullName>
    </recommendedName>
    <alternativeName>
        <fullName evidence="7">Sodium/proton antiporter NhaA</fullName>
    </alternativeName>
</protein>
<keyword evidence="7" id="KW-0813">Transport</keyword>
<dbReference type="NCBIfam" id="TIGR00773">
    <property type="entry name" value="NhaA"/>
    <property type="match status" value="1"/>
</dbReference>
<keyword evidence="5 7" id="KW-0472">Membrane</keyword>
<dbReference type="Pfam" id="PF06965">
    <property type="entry name" value="Na_H_antiport_1"/>
    <property type="match status" value="1"/>
</dbReference>
<keyword evidence="4 7" id="KW-1133">Transmembrane helix</keyword>
<evidence type="ECO:0000256" key="4">
    <source>
        <dbReference type="ARBA" id="ARBA00022989"/>
    </source>
</evidence>
<reference evidence="8 9" key="1">
    <citation type="submission" date="2018-06" db="EMBL/GenBank/DDBJ databases">
        <authorList>
            <consortium name="Pathogen Informatics"/>
            <person name="Doyle S."/>
        </authorList>
    </citation>
    <scope>NUCLEOTIDE SEQUENCE [LARGE SCALE GENOMIC DNA]</scope>
    <source>
        <strain evidence="8 9">NCTC7914</strain>
    </source>
</reference>
<dbReference type="AlphaFoldDB" id="A0A379KPI1"/>
<dbReference type="Gene3D" id="1.20.1530.10">
    <property type="entry name" value="Na+/H+ antiporter like domain"/>
    <property type="match status" value="1"/>
</dbReference>
<dbReference type="PANTHER" id="PTHR30341">
    <property type="entry name" value="SODIUM ION/PROTON ANTIPORTER NHAA-RELATED"/>
    <property type="match status" value="1"/>
</dbReference>
<gene>
    <name evidence="7 8" type="primary">nhaA</name>
    <name evidence="8" type="ORF">NCTC7914_03439</name>
</gene>
<keyword evidence="7" id="KW-0406">Ion transport</keyword>
<dbReference type="GO" id="GO:0006885">
    <property type="term" value="P:regulation of pH"/>
    <property type="evidence" value="ECO:0007669"/>
    <property type="project" value="UniProtKB-UniRule"/>
</dbReference>
<dbReference type="Proteomes" id="UP000254602">
    <property type="component" value="Unassembled WGS sequence"/>
</dbReference>
<feature type="transmembrane region" description="Helical" evidence="7">
    <location>
        <begin position="74"/>
        <end position="94"/>
    </location>
</feature>
<feature type="transmembrane region" description="Helical" evidence="7">
    <location>
        <begin position="315"/>
        <end position="333"/>
    </location>
</feature>
<feature type="transmembrane region" description="Helical" evidence="7">
    <location>
        <begin position="168"/>
        <end position="189"/>
    </location>
</feature>
<evidence type="ECO:0000256" key="5">
    <source>
        <dbReference type="ARBA" id="ARBA00023136"/>
    </source>
</evidence>
<keyword evidence="3 7" id="KW-0812">Transmembrane</keyword>
<dbReference type="HAMAP" id="MF_01844">
    <property type="entry name" value="NhaA"/>
    <property type="match status" value="1"/>
</dbReference>
<name>A0A379KPI1_PSEPU</name>
<evidence type="ECO:0000313" key="9">
    <source>
        <dbReference type="Proteomes" id="UP000254602"/>
    </source>
</evidence>
<keyword evidence="2 7" id="KW-1003">Cell membrane</keyword>
<comment type="catalytic activity">
    <reaction evidence="7">
        <text>Na(+)(in) + 2 H(+)(out) = Na(+)(out) + 2 H(+)(in)</text>
        <dbReference type="Rhea" id="RHEA:29251"/>
        <dbReference type="ChEBI" id="CHEBI:15378"/>
        <dbReference type="ChEBI" id="CHEBI:29101"/>
    </reaction>
</comment>
<keyword evidence="7" id="KW-0915">Sodium</keyword>
<feature type="transmembrane region" description="Helical" evidence="7">
    <location>
        <begin position="23"/>
        <end position="45"/>
    </location>
</feature>
<evidence type="ECO:0000256" key="1">
    <source>
        <dbReference type="ARBA" id="ARBA00004429"/>
    </source>
</evidence>
<evidence type="ECO:0000256" key="2">
    <source>
        <dbReference type="ARBA" id="ARBA00022475"/>
    </source>
</evidence>